<gene>
    <name evidence="2" type="ORF">NDU88_003433</name>
</gene>
<keyword evidence="3" id="KW-1185">Reference proteome</keyword>
<sequence>MKNVIFPIIVISRLSDNAAQDAAESVTVFRSCGSDDGPPGCWGNADAGNQSGNGFLKELQKRTDSARGAKEGKDADTEEWGGEDAEKESGTGNSVVSLKIDDQQELQRAISATSQEGRGSQRYGPS</sequence>
<feature type="compositionally biased region" description="Basic and acidic residues" evidence="1">
    <location>
        <begin position="58"/>
        <end position="75"/>
    </location>
</feature>
<accession>A0AAV7QCY4</accession>
<dbReference type="EMBL" id="JANPWB010000010">
    <property type="protein sequence ID" value="KAJ1137020.1"/>
    <property type="molecule type" value="Genomic_DNA"/>
</dbReference>
<protein>
    <submittedName>
        <fullName evidence="2">Uncharacterized protein</fullName>
    </submittedName>
</protein>
<feature type="compositionally biased region" description="Acidic residues" evidence="1">
    <location>
        <begin position="76"/>
        <end position="86"/>
    </location>
</feature>
<dbReference type="AlphaFoldDB" id="A0AAV7QCY4"/>
<proteinExistence type="predicted"/>
<evidence type="ECO:0000313" key="2">
    <source>
        <dbReference type="EMBL" id="KAJ1137020.1"/>
    </source>
</evidence>
<name>A0AAV7QCY4_PLEWA</name>
<evidence type="ECO:0000313" key="3">
    <source>
        <dbReference type="Proteomes" id="UP001066276"/>
    </source>
</evidence>
<dbReference type="Proteomes" id="UP001066276">
    <property type="component" value="Chromosome 6"/>
</dbReference>
<organism evidence="2 3">
    <name type="scientific">Pleurodeles waltl</name>
    <name type="common">Iberian ribbed newt</name>
    <dbReference type="NCBI Taxonomy" id="8319"/>
    <lineage>
        <taxon>Eukaryota</taxon>
        <taxon>Metazoa</taxon>
        <taxon>Chordata</taxon>
        <taxon>Craniata</taxon>
        <taxon>Vertebrata</taxon>
        <taxon>Euteleostomi</taxon>
        <taxon>Amphibia</taxon>
        <taxon>Batrachia</taxon>
        <taxon>Caudata</taxon>
        <taxon>Salamandroidea</taxon>
        <taxon>Salamandridae</taxon>
        <taxon>Pleurodelinae</taxon>
        <taxon>Pleurodeles</taxon>
    </lineage>
</organism>
<comment type="caution">
    <text evidence="2">The sequence shown here is derived from an EMBL/GenBank/DDBJ whole genome shotgun (WGS) entry which is preliminary data.</text>
</comment>
<reference evidence="2" key="1">
    <citation type="journal article" date="2022" name="bioRxiv">
        <title>Sequencing and chromosome-scale assembly of the giantPleurodeles waltlgenome.</title>
        <authorList>
            <person name="Brown T."/>
            <person name="Elewa A."/>
            <person name="Iarovenko S."/>
            <person name="Subramanian E."/>
            <person name="Araus A.J."/>
            <person name="Petzold A."/>
            <person name="Susuki M."/>
            <person name="Suzuki K.-i.T."/>
            <person name="Hayashi T."/>
            <person name="Toyoda A."/>
            <person name="Oliveira C."/>
            <person name="Osipova E."/>
            <person name="Leigh N.D."/>
            <person name="Simon A."/>
            <person name="Yun M.H."/>
        </authorList>
    </citation>
    <scope>NUCLEOTIDE SEQUENCE</scope>
    <source>
        <strain evidence="2">20211129_DDA</strain>
        <tissue evidence="2">Liver</tissue>
    </source>
</reference>
<feature type="region of interest" description="Disordered" evidence="1">
    <location>
        <begin position="32"/>
        <end position="126"/>
    </location>
</feature>
<evidence type="ECO:0000256" key="1">
    <source>
        <dbReference type="SAM" id="MobiDB-lite"/>
    </source>
</evidence>